<accession>A0A3G1KZF8</accession>
<organism evidence="1 2">
    <name type="scientific">Formimonas warabiya</name>
    <dbReference type="NCBI Taxonomy" id="1761012"/>
    <lineage>
        <taxon>Bacteria</taxon>
        <taxon>Bacillati</taxon>
        <taxon>Bacillota</taxon>
        <taxon>Clostridia</taxon>
        <taxon>Eubacteriales</taxon>
        <taxon>Peptococcaceae</taxon>
        <taxon>Candidatus Formimonas</taxon>
    </lineage>
</organism>
<evidence type="ECO:0000313" key="2">
    <source>
        <dbReference type="Proteomes" id="UP000323521"/>
    </source>
</evidence>
<dbReference type="Proteomes" id="UP000323521">
    <property type="component" value="Chromosome"/>
</dbReference>
<proteinExistence type="predicted"/>
<dbReference type="KEGG" id="fwa:DCMF_26245"/>
<evidence type="ECO:0000313" key="1">
    <source>
        <dbReference type="EMBL" id="ATW27788.1"/>
    </source>
</evidence>
<reference evidence="1 2" key="1">
    <citation type="submission" date="2016-10" db="EMBL/GenBank/DDBJ databases">
        <title>Complete Genome Sequence of Peptococcaceae strain DCMF.</title>
        <authorList>
            <person name="Edwards R.J."/>
            <person name="Holland S.I."/>
            <person name="Deshpande N.P."/>
            <person name="Wong Y.K."/>
            <person name="Ertan H."/>
            <person name="Manefield M."/>
            <person name="Russell T.L."/>
            <person name="Lee M.J."/>
        </authorList>
    </citation>
    <scope>NUCLEOTIDE SEQUENCE [LARGE SCALE GENOMIC DNA]</scope>
    <source>
        <strain evidence="1 2">DCMF</strain>
    </source>
</reference>
<protein>
    <submittedName>
        <fullName evidence="1">Uncharacterized protein</fullName>
    </submittedName>
</protein>
<dbReference type="EMBL" id="CP017634">
    <property type="protein sequence ID" value="ATW27788.1"/>
    <property type="molecule type" value="Genomic_DNA"/>
</dbReference>
<gene>
    <name evidence="1" type="ORF">DCMF_26245</name>
</gene>
<keyword evidence="2" id="KW-1185">Reference proteome</keyword>
<dbReference type="AlphaFoldDB" id="A0A3G1KZF8"/>
<name>A0A3G1KZF8_FORW1</name>
<sequence>MQASSLILYRQMIKFKFNKLKSKVDPMTPWGFFYNATVEKISFVEIFSYLCAFQRSGGYAHRLFANRNPHLR</sequence>